<keyword evidence="2" id="KW-1185">Reference proteome</keyword>
<sequence length="102" mass="11039">RNQIFSSLQAGGWGCRDCFYPLVYPLVYIQRRYGTRGTSKSWRELSKTQPRLKCKVQRSVELGSELGARSWELAAGVGPPPPAGARGGVCISNSGPRLGAGN</sequence>
<dbReference type="EMBL" id="GG657458">
    <property type="protein sequence ID" value="OAT09780.1"/>
    <property type="molecule type" value="Genomic_DNA"/>
</dbReference>
<evidence type="ECO:0000313" key="2">
    <source>
        <dbReference type="Proteomes" id="UP000002038"/>
    </source>
</evidence>
<dbReference type="AlphaFoldDB" id="A0A179UPI7"/>
<dbReference type="VEuPathDB" id="FungiDB:BDBG_17271"/>
<organism evidence="1 2">
    <name type="scientific">Blastomyces gilchristii (strain SLH14081)</name>
    <name type="common">Blastomyces dermatitidis</name>
    <dbReference type="NCBI Taxonomy" id="559298"/>
    <lineage>
        <taxon>Eukaryota</taxon>
        <taxon>Fungi</taxon>
        <taxon>Dikarya</taxon>
        <taxon>Ascomycota</taxon>
        <taxon>Pezizomycotina</taxon>
        <taxon>Eurotiomycetes</taxon>
        <taxon>Eurotiomycetidae</taxon>
        <taxon>Onygenales</taxon>
        <taxon>Ajellomycetaceae</taxon>
        <taxon>Blastomyces</taxon>
    </lineage>
</organism>
<name>A0A179UPI7_BLAGS</name>
<proteinExistence type="predicted"/>
<dbReference type="GeneID" id="42529043"/>
<reference evidence="2" key="1">
    <citation type="journal article" date="2015" name="PLoS Genet.">
        <title>The dynamic genome and transcriptome of the human fungal pathogen Blastomyces and close relative Emmonsia.</title>
        <authorList>
            <person name="Munoz J.F."/>
            <person name="Gauthier G.M."/>
            <person name="Desjardins C.A."/>
            <person name="Gallo J.E."/>
            <person name="Holder J."/>
            <person name="Sullivan T.D."/>
            <person name="Marty A.J."/>
            <person name="Carmen J.C."/>
            <person name="Chen Z."/>
            <person name="Ding L."/>
            <person name="Gujja S."/>
            <person name="Magrini V."/>
            <person name="Misas E."/>
            <person name="Mitreva M."/>
            <person name="Priest M."/>
            <person name="Saif S."/>
            <person name="Whiston E.A."/>
            <person name="Young S."/>
            <person name="Zeng Q."/>
            <person name="Goldman W.E."/>
            <person name="Mardis E.R."/>
            <person name="Taylor J.W."/>
            <person name="McEwen J.G."/>
            <person name="Clay O.K."/>
            <person name="Klein B.S."/>
            <person name="Cuomo C.A."/>
        </authorList>
    </citation>
    <scope>NUCLEOTIDE SEQUENCE [LARGE SCALE GENOMIC DNA]</scope>
    <source>
        <strain evidence="2">SLH14081</strain>
    </source>
</reference>
<evidence type="ECO:0000313" key="1">
    <source>
        <dbReference type="EMBL" id="OAT09780.1"/>
    </source>
</evidence>
<gene>
    <name evidence="1" type="ORF">BDBG_17271</name>
</gene>
<protein>
    <submittedName>
        <fullName evidence="1">Uncharacterized protein</fullName>
    </submittedName>
</protein>
<dbReference type="KEGG" id="bgh:BDBG_17271"/>
<dbReference type="Proteomes" id="UP000002038">
    <property type="component" value="Unassembled WGS sequence"/>
</dbReference>
<feature type="non-terminal residue" evidence="1">
    <location>
        <position position="1"/>
    </location>
</feature>
<accession>A0A179UPI7</accession>
<dbReference type="RefSeq" id="XP_031579006.1">
    <property type="nucleotide sequence ID" value="XM_031725029.1"/>
</dbReference>